<keyword evidence="9" id="KW-0614">Plasmid</keyword>
<dbReference type="InterPro" id="IPR029026">
    <property type="entry name" value="tRNA_m1G_MTases_N"/>
</dbReference>
<comment type="catalytic activity">
    <reaction evidence="6">
        <text>5-carboxymethylaminomethyluridine(34) in tRNA(Leu) + S-adenosyl-L-methionine = 5-carboxymethylaminomethyl-2'-O-methyluridine(34) in tRNA(Leu) + S-adenosyl-L-homocysteine + H(+)</text>
        <dbReference type="Rhea" id="RHEA:43088"/>
        <dbReference type="Rhea" id="RHEA-COMP:10333"/>
        <dbReference type="Rhea" id="RHEA-COMP:10334"/>
        <dbReference type="ChEBI" id="CHEBI:15378"/>
        <dbReference type="ChEBI" id="CHEBI:57856"/>
        <dbReference type="ChEBI" id="CHEBI:59789"/>
        <dbReference type="ChEBI" id="CHEBI:74508"/>
        <dbReference type="ChEBI" id="CHEBI:74511"/>
        <dbReference type="EC" id="2.1.1.207"/>
    </reaction>
</comment>
<evidence type="ECO:0000256" key="6">
    <source>
        <dbReference type="HAMAP-Rule" id="MF_01885"/>
    </source>
</evidence>
<comment type="subcellular location">
    <subcellularLocation>
        <location evidence="6">Cytoplasm</location>
    </subcellularLocation>
</comment>
<keyword evidence="3 6" id="KW-0808">Transferase</keyword>
<dbReference type="HOGENOM" id="CLU_110125_2_0_5"/>
<comment type="function">
    <text evidence="6">Methylates the ribose at the nucleotide 34 wobble position in the two leucyl isoacceptors tRNA(Leu)(CmAA) and tRNA(Leu)(cmnm5UmAA). Catalyzes the methyl transfer from S-adenosyl-L-methionine to the 2'-OH of the wobble nucleotide.</text>
</comment>
<dbReference type="PIRSF" id="PIRSF029256">
    <property type="entry name" value="SpoU_TrmH_prd"/>
    <property type="match status" value="1"/>
</dbReference>
<dbReference type="GO" id="GO:0002130">
    <property type="term" value="P:wobble position ribose methylation"/>
    <property type="evidence" value="ECO:0007669"/>
    <property type="project" value="TreeGrafter"/>
</dbReference>
<feature type="binding site" evidence="6 7">
    <location>
        <position position="103"/>
    </location>
    <ligand>
        <name>S-adenosyl-L-methionine</name>
        <dbReference type="ChEBI" id="CHEBI:59789"/>
    </ligand>
</feature>
<organism evidence="9 10">
    <name type="scientific">Tistrella mobilis (strain KA081020-065)</name>
    <dbReference type="NCBI Taxonomy" id="1110502"/>
    <lineage>
        <taxon>Bacteria</taxon>
        <taxon>Pseudomonadati</taxon>
        <taxon>Pseudomonadota</taxon>
        <taxon>Alphaproteobacteria</taxon>
        <taxon>Geminicoccales</taxon>
        <taxon>Geminicoccaceae</taxon>
        <taxon>Tistrella</taxon>
    </lineage>
</organism>
<dbReference type="RefSeq" id="WP_014747754.1">
    <property type="nucleotide sequence ID" value="NC_017958.1"/>
</dbReference>
<dbReference type="GO" id="GO:0003723">
    <property type="term" value="F:RNA binding"/>
    <property type="evidence" value="ECO:0007669"/>
    <property type="project" value="InterPro"/>
</dbReference>
<keyword evidence="4 6" id="KW-0949">S-adenosyl-L-methionine</keyword>
<evidence type="ECO:0000259" key="8">
    <source>
        <dbReference type="Pfam" id="PF00588"/>
    </source>
</evidence>
<evidence type="ECO:0000256" key="3">
    <source>
        <dbReference type="ARBA" id="ARBA00022679"/>
    </source>
</evidence>
<dbReference type="InterPro" id="IPR016914">
    <property type="entry name" value="TrmL"/>
</dbReference>
<dbReference type="GO" id="GO:0008483">
    <property type="term" value="F:transaminase activity"/>
    <property type="evidence" value="ECO:0007669"/>
    <property type="project" value="UniProtKB-KW"/>
</dbReference>
<evidence type="ECO:0000256" key="5">
    <source>
        <dbReference type="ARBA" id="ARBA00022694"/>
    </source>
</evidence>
<geneLocation type="plasmid" evidence="9 10">
    <name>pTM3</name>
</geneLocation>
<evidence type="ECO:0000256" key="2">
    <source>
        <dbReference type="ARBA" id="ARBA00022603"/>
    </source>
</evidence>
<dbReference type="SUPFAM" id="SSF75217">
    <property type="entry name" value="alpha/beta knot"/>
    <property type="match status" value="1"/>
</dbReference>
<keyword evidence="1 6" id="KW-0963">Cytoplasm</keyword>
<dbReference type="PATRIC" id="fig|1110502.3.peg.5018"/>
<evidence type="ECO:0000256" key="1">
    <source>
        <dbReference type="ARBA" id="ARBA00022490"/>
    </source>
</evidence>
<sequence length="171" mass="18197">MRLALYEPDIPGNAGTCIRLCACLGIGIDIIEPCGFILSDARMKRAGMDYALRATIRRHADWSAFRATRAAEVPGSRLVLATTQGAVPHTDFAFRPDDVLLMGSESAGVPESVHDAVDARVRIAMVPGMRSLNVAVAASMILGEALRQTGGFPAEPVACPPQPVLPEETSR</sequence>
<feature type="binding site" evidence="6 7">
    <location>
        <position position="123"/>
    </location>
    <ligand>
        <name>S-adenosyl-L-methionine</name>
        <dbReference type="ChEBI" id="CHEBI:59789"/>
    </ligand>
</feature>
<dbReference type="EMBL" id="CP003239">
    <property type="protein sequence ID" value="AFK56765.1"/>
    <property type="molecule type" value="Genomic_DNA"/>
</dbReference>
<accession>I3TVH7</accession>
<evidence type="ECO:0000313" key="9">
    <source>
        <dbReference type="EMBL" id="AFK56765.1"/>
    </source>
</evidence>
<dbReference type="Gene3D" id="3.40.1280.10">
    <property type="match status" value="1"/>
</dbReference>
<reference evidence="9 10" key="1">
    <citation type="journal article" date="2012" name="J. Am. Chem. Soc.">
        <title>Bacterial biosynthesis and maturation of the didemnin anti-cancer agents.</title>
        <authorList>
            <person name="Xu Y."/>
            <person name="Kersten R.D."/>
            <person name="Nam S.J."/>
            <person name="Lu L."/>
            <person name="Al-Suwailem A.M."/>
            <person name="Zheng H."/>
            <person name="Fenical W."/>
            <person name="Dorrestein P.C."/>
            <person name="Moore B.S."/>
            <person name="Qian P.Y."/>
        </authorList>
    </citation>
    <scope>NUCLEOTIDE SEQUENCE [LARGE SCALE GENOMIC DNA]</scope>
    <source>
        <strain evidence="9 10">KA081020-065</strain>
    </source>
</reference>
<keyword evidence="9" id="KW-0032">Aminotransferase</keyword>
<name>I3TVH7_TISMK</name>
<comment type="catalytic activity">
    <reaction evidence="6">
        <text>cytidine(34) in tRNA + S-adenosyl-L-methionine = 2'-O-methylcytidine(34) in tRNA + S-adenosyl-L-homocysteine + H(+)</text>
        <dbReference type="Rhea" id="RHEA:43084"/>
        <dbReference type="Rhea" id="RHEA-COMP:10331"/>
        <dbReference type="Rhea" id="RHEA-COMP:10332"/>
        <dbReference type="ChEBI" id="CHEBI:15378"/>
        <dbReference type="ChEBI" id="CHEBI:57856"/>
        <dbReference type="ChEBI" id="CHEBI:59789"/>
        <dbReference type="ChEBI" id="CHEBI:74495"/>
        <dbReference type="ChEBI" id="CHEBI:82748"/>
        <dbReference type="EC" id="2.1.1.207"/>
    </reaction>
</comment>
<proteinExistence type="inferred from homology"/>
<dbReference type="EC" id="2.1.1.207" evidence="6"/>
<dbReference type="CDD" id="cd18094">
    <property type="entry name" value="SpoU-like_TrmL"/>
    <property type="match status" value="1"/>
</dbReference>
<evidence type="ECO:0000256" key="7">
    <source>
        <dbReference type="PIRSR" id="PIRSR029256-1"/>
    </source>
</evidence>
<dbReference type="GO" id="GO:0141102">
    <property type="term" value="F:tRNA (5-carboxymethylaminomethyluridine(34)-2'-O)-methyltransferase activity"/>
    <property type="evidence" value="ECO:0007669"/>
    <property type="project" value="RHEA"/>
</dbReference>
<dbReference type="Proteomes" id="UP000005258">
    <property type="component" value="Plasmid pTM3"/>
</dbReference>
<dbReference type="InterPro" id="IPR001537">
    <property type="entry name" value="SpoU_MeTrfase"/>
</dbReference>
<evidence type="ECO:0000256" key="4">
    <source>
        <dbReference type="ARBA" id="ARBA00022691"/>
    </source>
</evidence>
<keyword evidence="5 6" id="KW-0819">tRNA processing</keyword>
<evidence type="ECO:0000313" key="10">
    <source>
        <dbReference type="Proteomes" id="UP000005258"/>
    </source>
</evidence>
<comment type="caution">
    <text evidence="6">Lacks conserved residue(s) required for the propagation of feature annotation.</text>
</comment>
<dbReference type="HAMAP" id="MF_01885">
    <property type="entry name" value="tRNA_methyltr_TrmL"/>
    <property type="match status" value="1"/>
</dbReference>
<dbReference type="PANTHER" id="PTHR42971">
    <property type="entry name" value="TRNA (CYTIDINE(34)-2'-O)-METHYLTRANSFERASE"/>
    <property type="match status" value="1"/>
</dbReference>
<protein>
    <recommendedName>
        <fullName evidence="6">tRNA (cytidine(34)-2'-O)-methyltransferase</fullName>
        <ecNumber evidence="6">2.1.1.207</ecNumber>
    </recommendedName>
    <alternativeName>
        <fullName evidence="6">tRNA (cytidine/uridine-2'-O-)-methyltransferase TrmL</fullName>
    </alternativeName>
</protein>
<feature type="binding site" evidence="6 7">
    <location>
        <position position="131"/>
    </location>
    <ligand>
        <name>S-adenosyl-L-methionine</name>
        <dbReference type="ChEBI" id="CHEBI:59789"/>
    </ligand>
</feature>
<keyword evidence="2 6" id="KW-0489">Methyltransferase</keyword>
<dbReference type="AlphaFoldDB" id="I3TVH7"/>
<dbReference type="Pfam" id="PF00588">
    <property type="entry name" value="SpoU_methylase"/>
    <property type="match status" value="1"/>
</dbReference>
<gene>
    <name evidence="9" type="primary">yibK</name>
    <name evidence="6" type="synonym">trmL</name>
    <name evidence="9" type="ordered locus">TMO_c0155</name>
</gene>
<keyword evidence="10" id="KW-1185">Reference proteome</keyword>
<comment type="subunit">
    <text evidence="6">Homodimer.</text>
</comment>
<dbReference type="KEGG" id="tmo:TMO_c0155"/>
<feature type="domain" description="tRNA/rRNA methyltransferase SpoU type" evidence="8">
    <location>
        <begin position="2"/>
        <end position="142"/>
    </location>
</feature>
<dbReference type="InterPro" id="IPR029028">
    <property type="entry name" value="Alpha/beta_knot_MTases"/>
</dbReference>
<comment type="similarity">
    <text evidence="6">Belongs to the class IV-like SAM-binding methyltransferase superfamily. RNA methyltransferase TrmH family. TrmL subfamily.</text>
</comment>
<dbReference type="PANTHER" id="PTHR42971:SF1">
    <property type="entry name" value="TRNA (CYTIDINE(34)-2'-O)-METHYLTRANSFERASE"/>
    <property type="match status" value="1"/>
</dbReference>
<dbReference type="GO" id="GO:0141098">
    <property type="term" value="F:tRNA (cytidine(34)-2'-O)-methyltransferase activity"/>
    <property type="evidence" value="ECO:0007669"/>
    <property type="project" value="RHEA"/>
</dbReference>
<dbReference type="GO" id="GO:0005737">
    <property type="term" value="C:cytoplasm"/>
    <property type="evidence" value="ECO:0007669"/>
    <property type="project" value="UniProtKB-SubCell"/>
</dbReference>